<gene>
    <name evidence="2" type="ORF">Q361_10633</name>
</gene>
<organism evidence="2 3">
    <name type="scientific">Flavobacterium croceum DSM 17960</name>
    <dbReference type="NCBI Taxonomy" id="1121886"/>
    <lineage>
        <taxon>Bacteria</taxon>
        <taxon>Pseudomonadati</taxon>
        <taxon>Bacteroidota</taxon>
        <taxon>Flavobacteriia</taxon>
        <taxon>Flavobacteriales</taxon>
        <taxon>Flavobacteriaceae</taxon>
        <taxon>Flavobacterium</taxon>
    </lineage>
</organism>
<keyword evidence="3" id="KW-1185">Reference proteome</keyword>
<evidence type="ECO:0008006" key="4">
    <source>
        <dbReference type="Google" id="ProtNLM"/>
    </source>
</evidence>
<reference evidence="2 3" key="1">
    <citation type="submission" date="2018-01" db="EMBL/GenBank/DDBJ databases">
        <title>Genomic Encyclopedia of Type Strains, Phase I: the one thousand microbial genomes (KMG-I) project.</title>
        <authorList>
            <person name="Goeker M."/>
        </authorList>
    </citation>
    <scope>NUCLEOTIDE SEQUENCE [LARGE SCALE GENOMIC DNA]</scope>
    <source>
        <strain evidence="2 3">DSM 17960</strain>
    </source>
</reference>
<evidence type="ECO:0000313" key="3">
    <source>
        <dbReference type="Proteomes" id="UP000237056"/>
    </source>
</evidence>
<keyword evidence="1" id="KW-0732">Signal</keyword>
<proteinExistence type="predicted"/>
<feature type="signal peptide" evidence="1">
    <location>
        <begin position="1"/>
        <end position="18"/>
    </location>
</feature>
<comment type="caution">
    <text evidence="2">The sequence shown here is derived from an EMBL/GenBank/DDBJ whole genome shotgun (WGS) entry which is preliminary data.</text>
</comment>
<dbReference type="Gene3D" id="3.30.1150.10">
    <property type="match status" value="1"/>
</dbReference>
<feature type="chain" id="PRO_5015429095" description="TonB-like protein" evidence="1">
    <location>
        <begin position="19"/>
        <end position="168"/>
    </location>
</feature>
<evidence type="ECO:0000313" key="2">
    <source>
        <dbReference type="EMBL" id="POS01971.1"/>
    </source>
</evidence>
<dbReference type="EMBL" id="PQNY01000006">
    <property type="protein sequence ID" value="POS01971.1"/>
    <property type="molecule type" value="Genomic_DNA"/>
</dbReference>
<name>A0A2S4N8E7_9FLAO</name>
<dbReference type="SUPFAM" id="SSF74653">
    <property type="entry name" value="TolA/TonB C-terminal domain"/>
    <property type="match status" value="1"/>
</dbReference>
<accession>A0A2S4N8E7</accession>
<dbReference type="Proteomes" id="UP000237056">
    <property type="component" value="Unassembled WGS sequence"/>
</dbReference>
<protein>
    <recommendedName>
        <fullName evidence="4">TonB-like protein</fullName>
    </recommendedName>
</protein>
<evidence type="ECO:0000256" key="1">
    <source>
        <dbReference type="SAM" id="SignalP"/>
    </source>
</evidence>
<sequence length="168" mass="19170">MKKLILLLCLFMVGVTFSQQKKKKTIYKHKTTITLKKTNHSIPKVTLEEKKETNISKDVVVSNNSNTSTPVEYPDGIVKFRQQLLNDVTFPDNLTTALKMQLKFIVEKDGSVSNISFIYFNDLAEKSKQKLEAELKSALLKTKKWNPATENGLPVKHLFVLPLTFLLE</sequence>
<dbReference type="AlphaFoldDB" id="A0A2S4N8E7"/>
<dbReference type="OrthoDB" id="1095452at2"/>
<dbReference type="RefSeq" id="WP_103725747.1">
    <property type="nucleotide sequence ID" value="NZ_PQNY01000006.1"/>
</dbReference>